<evidence type="ECO:0000313" key="2">
    <source>
        <dbReference type="EMBL" id="RZS32840.1"/>
    </source>
</evidence>
<dbReference type="EMBL" id="SGWQ01000011">
    <property type="protein sequence ID" value="RZS32840.1"/>
    <property type="molecule type" value="Genomic_DNA"/>
</dbReference>
<evidence type="ECO:0000256" key="1">
    <source>
        <dbReference type="SAM" id="Phobius"/>
    </source>
</evidence>
<dbReference type="AlphaFoldDB" id="A0A4Q7KFT8"/>
<feature type="transmembrane region" description="Helical" evidence="1">
    <location>
        <begin position="46"/>
        <end position="64"/>
    </location>
</feature>
<proteinExistence type="predicted"/>
<comment type="caution">
    <text evidence="2">The sequence shown here is derived from an EMBL/GenBank/DDBJ whole genome shotgun (WGS) entry which is preliminary data.</text>
</comment>
<gene>
    <name evidence="2" type="ORF">EV193_111225</name>
</gene>
<evidence type="ECO:0008006" key="4">
    <source>
        <dbReference type="Google" id="ProtNLM"/>
    </source>
</evidence>
<accession>A0A4Q7KFT8</accession>
<dbReference type="InterPro" id="IPR035197">
    <property type="entry name" value="DUF5313"/>
</dbReference>
<dbReference type="Proteomes" id="UP000294257">
    <property type="component" value="Unassembled WGS sequence"/>
</dbReference>
<evidence type="ECO:0000313" key="3">
    <source>
        <dbReference type="Proteomes" id="UP000294257"/>
    </source>
</evidence>
<dbReference type="Pfam" id="PF17240">
    <property type="entry name" value="DUF5313"/>
    <property type="match status" value="1"/>
</dbReference>
<keyword evidence="3" id="KW-1185">Reference proteome</keyword>
<feature type="transmembrane region" description="Helical" evidence="1">
    <location>
        <begin position="70"/>
        <end position="88"/>
    </location>
</feature>
<protein>
    <recommendedName>
        <fullName evidence="4">DUF5313 family protein</fullName>
    </recommendedName>
</protein>
<dbReference type="RefSeq" id="WP_242613704.1">
    <property type="nucleotide sequence ID" value="NZ_SGWQ01000011.1"/>
</dbReference>
<keyword evidence="1" id="KW-0812">Transmembrane</keyword>
<sequence length="113" mass="12878">MDAISRPGPLRWLRYAYGGRLPDRYRAWVLRDATAPHWRWRYALRVLAETAPFLAVGFLVLMLLPVPVAMALAALGFALVMTLAFTLAQAEEFRADRLVQHGFPPDTGRRSRR</sequence>
<keyword evidence="1" id="KW-0472">Membrane</keyword>
<keyword evidence="1" id="KW-1133">Transmembrane helix</keyword>
<organism evidence="2 3">
    <name type="scientific">Herbihabitans rhizosphaerae</name>
    <dbReference type="NCBI Taxonomy" id="1872711"/>
    <lineage>
        <taxon>Bacteria</taxon>
        <taxon>Bacillati</taxon>
        <taxon>Actinomycetota</taxon>
        <taxon>Actinomycetes</taxon>
        <taxon>Pseudonocardiales</taxon>
        <taxon>Pseudonocardiaceae</taxon>
        <taxon>Herbihabitans</taxon>
    </lineage>
</organism>
<reference evidence="2 3" key="1">
    <citation type="submission" date="2019-02" db="EMBL/GenBank/DDBJ databases">
        <title>Genomic Encyclopedia of Type Strains, Phase IV (KMG-IV): sequencing the most valuable type-strain genomes for metagenomic binning, comparative biology and taxonomic classification.</title>
        <authorList>
            <person name="Goeker M."/>
        </authorList>
    </citation>
    <scope>NUCLEOTIDE SEQUENCE [LARGE SCALE GENOMIC DNA]</scope>
    <source>
        <strain evidence="2 3">DSM 101727</strain>
    </source>
</reference>
<name>A0A4Q7KFT8_9PSEU</name>